<evidence type="ECO:0000313" key="2">
    <source>
        <dbReference type="EMBL" id="XIA18102.1"/>
    </source>
</evidence>
<reference evidence="2" key="1">
    <citation type="submission" date="2024-10" db="EMBL/GenBank/DDBJ databases">
        <authorList>
            <person name="Lesea H.P."/>
            <person name="Kuehl J.V."/>
            <person name="Chandonia J.-M."/>
        </authorList>
    </citation>
    <scope>NUCLEOTIDE SEQUENCE</scope>
    <source>
        <strain evidence="2">FW102-FHT14D07</strain>
    </source>
</reference>
<dbReference type="AlphaFoldDB" id="A0AB74UTS2"/>
<evidence type="ECO:0008006" key="3">
    <source>
        <dbReference type="Google" id="ProtNLM"/>
    </source>
</evidence>
<dbReference type="RefSeq" id="WP_395120784.1">
    <property type="nucleotide sequence ID" value="NZ_CP170721.1"/>
</dbReference>
<name>A0AB74UTS2_9GAMM</name>
<keyword evidence="1" id="KW-1133">Transmembrane helix</keyword>
<feature type="transmembrane region" description="Helical" evidence="1">
    <location>
        <begin position="94"/>
        <end position="118"/>
    </location>
</feature>
<gene>
    <name evidence="2" type="ORF">ACFYG5_16280</name>
</gene>
<dbReference type="EMBL" id="CP170721">
    <property type="protein sequence ID" value="XIA18102.1"/>
    <property type="molecule type" value="Genomic_DNA"/>
</dbReference>
<keyword evidence="1" id="KW-0812">Transmembrane</keyword>
<organism evidence="2">
    <name type="scientific">Rhodanobacter sp. FW102-FHT14D07</name>
    <dbReference type="NCBI Taxonomy" id="3351462"/>
    <lineage>
        <taxon>Bacteria</taxon>
        <taxon>Pseudomonadati</taxon>
        <taxon>Pseudomonadota</taxon>
        <taxon>Gammaproteobacteria</taxon>
        <taxon>Lysobacterales</taxon>
        <taxon>Rhodanobacteraceae</taxon>
        <taxon>Rhodanobacter</taxon>
    </lineage>
</organism>
<proteinExistence type="predicted"/>
<keyword evidence="1" id="KW-0472">Membrane</keyword>
<protein>
    <recommendedName>
        <fullName evidence="3">Relaxation protein</fullName>
    </recommendedName>
</protein>
<accession>A0AB74UTS2</accession>
<evidence type="ECO:0000256" key="1">
    <source>
        <dbReference type="SAM" id="Phobius"/>
    </source>
</evidence>
<sequence>MSVVISRFEQRCQRIEAQQGELLQHLPAMLQDKVDGVLQTLSGQAGVAVREGLGAPAEHFRQRVQVAAAEAEQATRALASVQAEMASQRRWMRWGLGAVLALSLISLAATYESLYGFYQARYARLRAQVTYLEAVNHADVVPCGDGRLCARVEHNSPRYGERKQYRVVAPRP</sequence>